<dbReference type="InterPro" id="IPR001017">
    <property type="entry name" value="DH_E1"/>
</dbReference>
<evidence type="ECO:0000256" key="3">
    <source>
        <dbReference type="ARBA" id="ARBA00023052"/>
    </source>
</evidence>
<keyword evidence="6" id="KW-1185">Reference proteome</keyword>
<keyword evidence="2 5" id="KW-0560">Oxidoreductase</keyword>
<evidence type="ECO:0000259" key="4">
    <source>
        <dbReference type="Pfam" id="PF00676"/>
    </source>
</evidence>
<dbReference type="PANTHER" id="PTHR43380">
    <property type="entry name" value="2-OXOISOVALERATE DEHYDROGENASE SUBUNIT ALPHA, MITOCHONDRIAL"/>
    <property type="match status" value="1"/>
</dbReference>
<dbReference type="Proteomes" id="UP001183648">
    <property type="component" value="Unassembled WGS sequence"/>
</dbReference>
<dbReference type="EC" id="1.2.4.1" evidence="5"/>
<sequence>MSRTTKDVIASDFGPALMHRRRAQAEPPDGSREPEFVQLLTPEGERVEHPSFSFDGDEETVRGFYRDMVLTRRIDVEATALQRHGELGIWAQLLGQEAAQVGSGRALSPQDFVFPTYREHGVAWCRGLDPLKLLGLFRGVDQGSWDPHEANFGLYTIVIGAQTLHATGYAMGIQRDGNVGTGDPDRDAAVVAYFGDGASSQGDVNEAFIFAASYNAPVVFFCQNNQWAISEPIERQSRIPLYQRALGFGFPGVRVDGNDVLATYAVTQAALQRAREGQGPTFVEAYTYRMGAHTTTDDPTRYRLSSDVEAWKLRDPIARVKAYLSRQGHADQAFFDSVEAESEELGERLREGCRSMPDPHVLDVFDHVYAEQTDELAQQKAAYAAYLSTFETEEAAR</sequence>
<evidence type="ECO:0000256" key="2">
    <source>
        <dbReference type="ARBA" id="ARBA00023002"/>
    </source>
</evidence>
<dbReference type="InterPro" id="IPR017596">
    <property type="entry name" value="PdhA/BkdA"/>
</dbReference>
<dbReference type="PANTHER" id="PTHR43380:SF1">
    <property type="entry name" value="2-OXOISOVALERATE DEHYDROGENASE SUBUNIT ALPHA, MITOCHONDRIAL"/>
    <property type="match status" value="1"/>
</dbReference>
<evidence type="ECO:0000256" key="1">
    <source>
        <dbReference type="ARBA" id="ARBA00001964"/>
    </source>
</evidence>
<accession>A0ABU2BVV3</accession>
<comment type="caution">
    <text evidence="5">The sequence shown here is derived from an EMBL/GenBank/DDBJ whole genome shotgun (WGS) entry which is preliminary data.</text>
</comment>
<gene>
    <name evidence="5" type="ORF">J2S63_002316</name>
</gene>
<dbReference type="CDD" id="cd02000">
    <property type="entry name" value="TPP_E1_PDC_ADC_BCADC"/>
    <property type="match status" value="1"/>
</dbReference>
<dbReference type="GO" id="GO:0004739">
    <property type="term" value="F:pyruvate dehydrogenase (acetyl-transferring) activity"/>
    <property type="evidence" value="ECO:0007669"/>
    <property type="project" value="UniProtKB-EC"/>
</dbReference>
<reference evidence="5 6" key="1">
    <citation type="submission" date="2023-07" db="EMBL/GenBank/DDBJ databases">
        <title>Sequencing the genomes of 1000 actinobacteria strains.</title>
        <authorList>
            <person name="Klenk H.-P."/>
        </authorList>
    </citation>
    <scope>NUCLEOTIDE SEQUENCE [LARGE SCALE GENOMIC DNA]</scope>
    <source>
        <strain evidence="5 6">DSM 19426</strain>
    </source>
</reference>
<protein>
    <submittedName>
        <fullName evidence="5">Pyruvate dehydrogenase E1 component alpha subunit</fullName>
        <ecNumber evidence="5">1.2.4.1</ecNumber>
    </submittedName>
</protein>
<evidence type="ECO:0000313" key="5">
    <source>
        <dbReference type="EMBL" id="MDR7362763.1"/>
    </source>
</evidence>
<evidence type="ECO:0000313" key="6">
    <source>
        <dbReference type="Proteomes" id="UP001183648"/>
    </source>
</evidence>
<dbReference type="Gene3D" id="3.40.50.970">
    <property type="match status" value="1"/>
</dbReference>
<dbReference type="EMBL" id="JAVDYG010000001">
    <property type="protein sequence ID" value="MDR7362763.1"/>
    <property type="molecule type" value="Genomic_DNA"/>
</dbReference>
<dbReference type="InterPro" id="IPR029061">
    <property type="entry name" value="THDP-binding"/>
</dbReference>
<proteinExistence type="predicted"/>
<comment type="cofactor">
    <cofactor evidence="1">
        <name>thiamine diphosphate</name>
        <dbReference type="ChEBI" id="CHEBI:58937"/>
    </cofactor>
</comment>
<feature type="domain" description="Dehydrogenase E1 component" evidence="4">
    <location>
        <begin position="66"/>
        <end position="343"/>
    </location>
</feature>
<dbReference type="Pfam" id="PF00676">
    <property type="entry name" value="E1_dh"/>
    <property type="match status" value="1"/>
</dbReference>
<name>A0ABU2BVV3_9ACTN</name>
<dbReference type="InterPro" id="IPR050771">
    <property type="entry name" value="Alpha-ketoacid_DH_E1_comp"/>
</dbReference>
<keyword evidence="3" id="KW-0786">Thiamine pyrophosphate</keyword>
<dbReference type="SUPFAM" id="SSF52518">
    <property type="entry name" value="Thiamin diphosphate-binding fold (THDP-binding)"/>
    <property type="match status" value="1"/>
</dbReference>
<dbReference type="NCBIfam" id="TIGR03181">
    <property type="entry name" value="PDH_E1_alph_x"/>
    <property type="match status" value="1"/>
</dbReference>
<organism evidence="5 6">
    <name type="scientific">Nocardioides marmoribigeumensis</name>
    <dbReference type="NCBI Taxonomy" id="433649"/>
    <lineage>
        <taxon>Bacteria</taxon>
        <taxon>Bacillati</taxon>
        <taxon>Actinomycetota</taxon>
        <taxon>Actinomycetes</taxon>
        <taxon>Propionibacteriales</taxon>
        <taxon>Nocardioidaceae</taxon>
        <taxon>Nocardioides</taxon>
    </lineage>
</organism>
<keyword evidence="5" id="KW-0670">Pyruvate</keyword>